<dbReference type="EMBL" id="JACPSX010000045">
    <property type="protein sequence ID" value="MBI3013970.1"/>
    <property type="molecule type" value="Genomic_DNA"/>
</dbReference>
<dbReference type="PANTHER" id="PTHR42941:SF1">
    <property type="entry name" value="SLL1037 PROTEIN"/>
    <property type="match status" value="1"/>
</dbReference>
<evidence type="ECO:0000256" key="1">
    <source>
        <dbReference type="SAM" id="SignalP"/>
    </source>
</evidence>
<dbReference type="NCBIfam" id="TIGR02122">
    <property type="entry name" value="TRAP_TAXI"/>
    <property type="match status" value="1"/>
</dbReference>
<reference evidence="2" key="1">
    <citation type="submission" date="2020-07" db="EMBL/GenBank/DDBJ databases">
        <title>Huge and variable diversity of episymbiotic CPR bacteria and DPANN archaea in groundwater ecosystems.</title>
        <authorList>
            <person name="He C.Y."/>
            <person name="Keren R."/>
            <person name="Whittaker M."/>
            <person name="Farag I.F."/>
            <person name="Doudna J."/>
            <person name="Cate J.H.D."/>
            <person name="Banfield J.F."/>
        </authorList>
    </citation>
    <scope>NUCLEOTIDE SEQUENCE</scope>
    <source>
        <strain evidence="2">NC_groundwater_717_Ag_S-0.2um_59_8</strain>
    </source>
</reference>
<accession>A0A932GN99</accession>
<dbReference type="InterPro" id="IPR011852">
    <property type="entry name" value="TRAP_TAXI"/>
</dbReference>
<evidence type="ECO:0000313" key="2">
    <source>
        <dbReference type="EMBL" id="MBI3013970.1"/>
    </source>
</evidence>
<comment type="caution">
    <text evidence="2">The sequence shown here is derived from an EMBL/GenBank/DDBJ whole genome shotgun (WGS) entry which is preliminary data.</text>
</comment>
<dbReference type="Proteomes" id="UP000741360">
    <property type="component" value="Unassembled WGS sequence"/>
</dbReference>
<proteinExistence type="predicted"/>
<dbReference type="PANTHER" id="PTHR42941">
    <property type="entry name" value="SLL1037 PROTEIN"/>
    <property type="match status" value="1"/>
</dbReference>
<dbReference type="AlphaFoldDB" id="A0A932GN99"/>
<dbReference type="Pfam" id="PF16868">
    <property type="entry name" value="NMT1_3"/>
    <property type="match status" value="1"/>
</dbReference>
<evidence type="ECO:0000313" key="3">
    <source>
        <dbReference type="Proteomes" id="UP000741360"/>
    </source>
</evidence>
<organism evidence="2 3">
    <name type="scientific">Tectimicrobiota bacterium</name>
    <dbReference type="NCBI Taxonomy" id="2528274"/>
    <lineage>
        <taxon>Bacteria</taxon>
        <taxon>Pseudomonadati</taxon>
        <taxon>Nitrospinota/Tectimicrobiota group</taxon>
        <taxon>Candidatus Tectimicrobiota</taxon>
    </lineage>
</organism>
<keyword evidence="1" id="KW-0732">Signal</keyword>
<name>A0A932GN99_UNCTE</name>
<dbReference type="Gene3D" id="3.40.190.10">
    <property type="entry name" value="Periplasmic binding protein-like II"/>
    <property type="match status" value="2"/>
</dbReference>
<feature type="chain" id="PRO_5037312110" evidence="1">
    <location>
        <begin position="32"/>
        <end position="343"/>
    </location>
</feature>
<feature type="signal peptide" evidence="1">
    <location>
        <begin position="1"/>
        <end position="31"/>
    </location>
</feature>
<protein>
    <submittedName>
        <fullName evidence="2">TAXI family TRAP transporter solute-binding subunit</fullName>
    </submittedName>
</protein>
<sequence>MKRRCFFFSCLWPSIPLIALMIALPPAVSWTASTPAQIGIGTNRVGLAYHAAGVGIAKVISEKSPMKVLVKPFAGPNAWMPLLDSGELELGLISGTDAGWAFTMGPGFPRQNKNLRVLMRGNMIDFIVVVKASSDFRKVSDLKARRVTSDYGGNVVVKQIVEAYLASAGLGWDDVKRVPVPDIAAGLQALREGRVDAAFGGGPVTGALRELDAAIPVRALPFELSAATLAKARELLPSARPVLIKKGTGILREDIQALEYPIFLVASAKLAENTAYEVVKALWENYKDLHPIHPWLKGWIPEEMFDPDPPAPYHPGAVKFYREKNLWSAEAQKNQTELIGAAK</sequence>
<dbReference type="SUPFAM" id="SSF53850">
    <property type="entry name" value="Periplasmic binding protein-like II"/>
    <property type="match status" value="1"/>
</dbReference>
<gene>
    <name evidence="2" type="ORF">HYY65_02640</name>
</gene>